<dbReference type="Proteomes" id="UP000597444">
    <property type="component" value="Unassembled WGS sequence"/>
</dbReference>
<feature type="compositionally biased region" description="Polar residues" evidence="1">
    <location>
        <begin position="18"/>
        <end position="30"/>
    </location>
</feature>
<evidence type="ECO:0008006" key="4">
    <source>
        <dbReference type="Google" id="ProtNLM"/>
    </source>
</evidence>
<reference evidence="2" key="1">
    <citation type="submission" date="2020-10" db="EMBL/GenBank/DDBJ databases">
        <title>Taxonomic study of unclassified bacteria belonging to the class Ktedonobacteria.</title>
        <authorList>
            <person name="Yabe S."/>
            <person name="Wang C.M."/>
            <person name="Zheng Y."/>
            <person name="Sakai Y."/>
            <person name="Cavaletti L."/>
            <person name="Monciardini P."/>
            <person name="Donadio S."/>
        </authorList>
    </citation>
    <scope>NUCLEOTIDE SEQUENCE</scope>
    <source>
        <strain evidence="2">ID150040</strain>
    </source>
</reference>
<feature type="region of interest" description="Disordered" evidence="1">
    <location>
        <begin position="1"/>
        <end position="84"/>
    </location>
</feature>
<evidence type="ECO:0000313" key="2">
    <source>
        <dbReference type="EMBL" id="GHO92493.1"/>
    </source>
</evidence>
<name>A0A8J3IF90_9CHLR</name>
<sequence length="812" mass="89915">MSSNVELAETMHAEEITETTASEQVSSTPPAQDITELEKDTTNTIISEPAEAVQTEEQAVKADESKLQTSPDSPAARPHAISPKRTWIRRHKATTPIAAIPSRKAWWRQHLPSLLVLSLLFFVSVLPLSISVSYEAGAYTTYQALRSHASTGMQHLLNVKQIFAGAHINSTSVLDPNKLTQANKELAAARQDFVQVQTQLDNAPSIQLVKQYLPQYRSQIRTARAASQIGIDLADIGHSVINSTLTLEPRFRSPLLAVGQSPLITSSDIDLIGTTIDNIIPHLDDIQRQLPAVSLNDLPISTQTRHQLQQIIPLLPQVKSSLVEARTLLEPAQWLLGVNEPRTFLVQTMDRGELRPTGGFTGQYGELQIYDGRVAPFSLHDIALLEYGNHSPVIGHFAPSAYRSWWPFANWGLRDSNLSADFPTSAKIAMAQYKDEVKHDVDGVILLSPFLIQHILHVIGPIQIPSYNETITAENLEERLHYYQLDNAGIRRSEIIEHVEDPASARKLFTAAVTHTLMDRVRHAPLNELMAIGMQLLHDLKTKDLQVYVDNQQIEELLQRYGYSGEIDRSTTHDGLYIVQTNVSASKASQYVQTKLQDTVTLDAQGGATHVLQMRLIYNQLGTVYGLDTYRDYVRIYVPPSAKFLWGNGFDSGQPLCGGPLPACPANGVYPHQELVCPTGQYQAGYAAPMLDDPYAGGEHPLDKIGKPTTFKSDEDQRGMFGGYVVIPKNCTMTVTLSWYVPPMDTHPYSLLVQRQSGTYPDLTLTVQPYPGDCATQNTSLYFNGVLTEDTSFALKNASVNHANPSDCALRT</sequence>
<dbReference type="EMBL" id="BNJK01000001">
    <property type="protein sequence ID" value="GHO92493.1"/>
    <property type="molecule type" value="Genomic_DNA"/>
</dbReference>
<accession>A0A8J3IF90</accession>
<proteinExistence type="predicted"/>
<evidence type="ECO:0000256" key="1">
    <source>
        <dbReference type="SAM" id="MobiDB-lite"/>
    </source>
</evidence>
<gene>
    <name evidence="2" type="ORF">KSF_025410</name>
</gene>
<evidence type="ECO:0000313" key="3">
    <source>
        <dbReference type="Proteomes" id="UP000597444"/>
    </source>
</evidence>
<dbReference type="AlphaFoldDB" id="A0A8J3IF90"/>
<keyword evidence="3" id="KW-1185">Reference proteome</keyword>
<protein>
    <recommendedName>
        <fullName evidence="4">DUF4012 domain-containing protein</fullName>
    </recommendedName>
</protein>
<organism evidence="2 3">
    <name type="scientific">Reticulibacter mediterranei</name>
    <dbReference type="NCBI Taxonomy" id="2778369"/>
    <lineage>
        <taxon>Bacteria</taxon>
        <taxon>Bacillati</taxon>
        <taxon>Chloroflexota</taxon>
        <taxon>Ktedonobacteria</taxon>
        <taxon>Ktedonobacterales</taxon>
        <taxon>Reticulibacteraceae</taxon>
        <taxon>Reticulibacter</taxon>
    </lineage>
</organism>
<dbReference type="InterPro" id="IPR025101">
    <property type="entry name" value="DUF4012"/>
</dbReference>
<comment type="caution">
    <text evidence="2">The sequence shown here is derived from an EMBL/GenBank/DDBJ whole genome shotgun (WGS) entry which is preliminary data.</text>
</comment>
<dbReference type="Pfam" id="PF13196">
    <property type="entry name" value="DUF4012"/>
    <property type="match status" value="1"/>
</dbReference>